<evidence type="ECO:0000256" key="3">
    <source>
        <dbReference type="ARBA" id="ARBA00009667"/>
    </source>
</evidence>
<keyword evidence="6 11" id="KW-0028">Amino-acid biosynthesis</keyword>
<evidence type="ECO:0000313" key="13">
    <source>
        <dbReference type="EMBL" id="CCP25416.1"/>
    </source>
</evidence>
<dbReference type="SUPFAM" id="SSF51366">
    <property type="entry name" value="Ribulose-phoshate binding barrel"/>
    <property type="match status" value="1"/>
</dbReference>
<dbReference type="PANTHER" id="PTHR21235">
    <property type="entry name" value="IMIDAZOLE GLYCEROL PHOSPHATE SYNTHASE SUBUNIT HISF/H IGP SYNTHASE SUBUNIT HISF/H"/>
    <property type="match status" value="1"/>
</dbReference>
<dbReference type="Pfam" id="PF00977">
    <property type="entry name" value="His_biosynth"/>
    <property type="match status" value="1"/>
</dbReference>
<protein>
    <recommendedName>
        <fullName evidence="11">Imidazole glycerol phosphate synthase subunit HisF</fullName>
        <ecNumber evidence="11">4.3.2.10</ecNumber>
    </recommendedName>
    <alternativeName>
        <fullName evidence="11">IGP synthase cyclase subunit</fullName>
    </alternativeName>
    <alternativeName>
        <fullName evidence="11">IGP synthase subunit HisF</fullName>
    </alternativeName>
    <alternativeName>
        <fullName evidence="11">ImGP synthase subunit HisF</fullName>
        <shortName evidence="11">IGPS subunit HisF</shortName>
    </alternativeName>
</protein>
<comment type="pathway">
    <text evidence="2 11">Amino-acid biosynthesis; L-histidine biosynthesis; L-histidine from 5-phospho-alpha-D-ribose 1-diphosphate: step 5/9.</text>
</comment>
<dbReference type="STRING" id="1209989.TepRe1_0665"/>
<comment type="catalytic activity">
    <reaction evidence="10 11">
        <text>5-[(5-phospho-1-deoxy-D-ribulos-1-ylimino)methylamino]-1-(5-phospho-beta-D-ribosyl)imidazole-4-carboxamide + L-glutamine = D-erythro-1-(imidazol-4-yl)glycerol 3-phosphate + 5-amino-1-(5-phospho-beta-D-ribosyl)imidazole-4-carboxamide + L-glutamate + H(+)</text>
        <dbReference type="Rhea" id="RHEA:24793"/>
        <dbReference type="ChEBI" id="CHEBI:15378"/>
        <dbReference type="ChEBI" id="CHEBI:29985"/>
        <dbReference type="ChEBI" id="CHEBI:58278"/>
        <dbReference type="ChEBI" id="CHEBI:58359"/>
        <dbReference type="ChEBI" id="CHEBI:58475"/>
        <dbReference type="ChEBI" id="CHEBI:58525"/>
        <dbReference type="EC" id="4.3.2.10"/>
    </reaction>
</comment>
<dbReference type="InterPro" id="IPR004651">
    <property type="entry name" value="HisF"/>
</dbReference>
<dbReference type="KEGG" id="tep:TepRe1_0665"/>
<keyword evidence="5 11" id="KW-0963">Cytoplasm</keyword>
<evidence type="ECO:0000256" key="5">
    <source>
        <dbReference type="ARBA" id="ARBA00022490"/>
    </source>
</evidence>
<dbReference type="NCBIfam" id="TIGR00735">
    <property type="entry name" value="hisF"/>
    <property type="match status" value="1"/>
</dbReference>
<keyword evidence="8 11" id="KW-0456">Lyase</keyword>
<organism evidence="13 14">
    <name type="scientific">Tepidanaerobacter acetatoxydans (strain DSM 21804 / JCM 16047 / Re1)</name>
    <dbReference type="NCBI Taxonomy" id="1209989"/>
    <lineage>
        <taxon>Bacteria</taxon>
        <taxon>Bacillati</taxon>
        <taxon>Bacillota</taxon>
        <taxon>Clostridia</taxon>
        <taxon>Thermosediminibacterales</taxon>
        <taxon>Tepidanaerobacteraceae</taxon>
        <taxon>Tepidanaerobacter</taxon>
    </lineage>
</organism>
<dbReference type="GO" id="GO:0000105">
    <property type="term" value="P:L-histidine biosynthetic process"/>
    <property type="evidence" value="ECO:0007669"/>
    <property type="project" value="UniProtKB-UniRule"/>
</dbReference>
<dbReference type="InterPro" id="IPR013785">
    <property type="entry name" value="Aldolase_TIM"/>
</dbReference>
<evidence type="ECO:0000256" key="11">
    <source>
        <dbReference type="HAMAP-Rule" id="MF_01013"/>
    </source>
</evidence>
<evidence type="ECO:0000256" key="7">
    <source>
        <dbReference type="ARBA" id="ARBA00023102"/>
    </source>
</evidence>
<evidence type="ECO:0000313" key="14">
    <source>
        <dbReference type="Proteomes" id="UP000010802"/>
    </source>
</evidence>
<name>F4LW76_TEPAE</name>
<dbReference type="KEGG" id="tae:TepiRe1_0723"/>
<dbReference type="HOGENOM" id="CLU_048577_4_0_9"/>
<dbReference type="GO" id="GO:0016829">
    <property type="term" value="F:lyase activity"/>
    <property type="evidence" value="ECO:0007669"/>
    <property type="project" value="UniProtKB-KW"/>
</dbReference>
<dbReference type="CDD" id="cd04731">
    <property type="entry name" value="HisF"/>
    <property type="match status" value="1"/>
</dbReference>
<dbReference type="InterPro" id="IPR006062">
    <property type="entry name" value="His_biosynth"/>
</dbReference>
<dbReference type="InterPro" id="IPR011060">
    <property type="entry name" value="RibuloseP-bd_barrel"/>
</dbReference>
<accession>F4LW76</accession>
<evidence type="ECO:0000256" key="8">
    <source>
        <dbReference type="ARBA" id="ARBA00023239"/>
    </source>
</evidence>
<reference evidence="14" key="1">
    <citation type="journal article" date="2013" name="Genome Announc.">
        <title>First genome sequence of a syntrophic acetate-oxidizing bacterium, Tepidanaerobacter acetatoxydans strain Re1.</title>
        <authorList>
            <person name="Manzoor S."/>
            <person name="Bongcam-Rudloff E."/>
            <person name="Schnurer A."/>
            <person name="Muller B."/>
        </authorList>
    </citation>
    <scope>NUCLEOTIDE SEQUENCE [LARGE SCALE GENOMIC DNA]</scope>
    <source>
        <strain evidence="14">Re1</strain>
    </source>
</reference>
<comment type="subcellular location">
    <subcellularLocation>
        <location evidence="1 11">Cytoplasm</location>
    </subcellularLocation>
</comment>
<dbReference type="EMBL" id="HF563609">
    <property type="protein sequence ID" value="CCP25416.1"/>
    <property type="molecule type" value="Genomic_DNA"/>
</dbReference>
<dbReference type="OrthoDB" id="9781903at2"/>
<dbReference type="InterPro" id="IPR050064">
    <property type="entry name" value="IGPS_HisA/HisF"/>
</dbReference>
<dbReference type="EC" id="4.3.2.10" evidence="11"/>
<evidence type="ECO:0000256" key="6">
    <source>
        <dbReference type="ARBA" id="ARBA00022605"/>
    </source>
</evidence>
<evidence type="ECO:0000256" key="12">
    <source>
        <dbReference type="RuleBase" id="RU003657"/>
    </source>
</evidence>
<comment type="function">
    <text evidence="9 11">IGPS catalyzes the conversion of PRFAR and glutamine to IGP, AICAR and glutamate. The HisF subunit catalyzes the cyclization activity that produces IGP and AICAR from PRFAR using the ammonia provided by the HisH subunit.</text>
</comment>
<feature type="active site" evidence="11">
    <location>
        <position position="12"/>
    </location>
</feature>
<dbReference type="Gene3D" id="3.20.20.70">
    <property type="entry name" value="Aldolase class I"/>
    <property type="match status" value="1"/>
</dbReference>
<proteinExistence type="inferred from homology"/>
<dbReference type="HAMAP" id="MF_01013">
    <property type="entry name" value="HisF"/>
    <property type="match status" value="1"/>
</dbReference>
<evidence type="ECO:0000256" key="10">
    <source>
        <dbReference type="ARBA" id="ARBA00047838"/>
    </source>
</evidence>
<dbReference type="PANTHER" id="PTHR21235:SF2">
    <property type="entry name" value="IMIDAZOLE GLYCEROL PHOSPHATE SYNTHASE HISHF"/>
    <property type="match status" value="1"/>
</dbReference>
<comment type="similarity">
    <text evidence="3 11 12">Belongs to the HisA/HisF family.</text>
</comment>
<keyword evidence="7 11" id="KW-0368">Histidine biosynthesis</keyword>
<dbReference type="eggNOG" id="COG0107">
    <property type="taxonomic scope" value="Bacteria"/>
</dbReference>
<dbReference type="PATRIC" id="fig|1209989.3.peg.792"/>
<dbReference type="UniPathway" id="UPA00031">
    <property type="reaction ID" value="UER00010"/>
</dbReference>
<dbReference type="FunFam" id="3.20.20.70:FF:000006">
    <property type="entry name" value="Imidazole glycerol phosphate synthase subunit HisF"/>
    <property type="match status" value="1"/>
</dbReference>
<dbReference type="GO" id="GO:0005737">
    <property type="term" value="C:cytoplasm"/>
    <property type="evidence" value="ECO:0007669"/>
    <property type="project" value="UniProtKB-SubCell"/>
</dbReference>
<dbReference type="Proteomes" id="UP000010802">
    <property type="component" value="Chromosome"/>
</dbReference>
<evidence type="ECO:0000256" key="4">
    <source>
        <dbReference type="ARBA" id="ARBA00011152"/>
    </source>
</evidence>
<evidence type="ECO:0000256" key="1">
    <source>
        <dbReference type="ARBA" id="ARBA00004496"/>
    </source>
</evidence>
<accession>L0RWZ0</accession>
<feature type="active site" evidence="11">
    <location>
        <position position="131"/>
    </location>
</feature>
<evidence type="ECO:0000256" key="9">
    <source>
        <dbReference type="ARBA" id="ARBA00025475"/>
    </source>
</evidence>
<dbReference type="AlphaFoldDB" id="F4LW76"/>
<dbReference type="GO" id="GO:0000107">
    <property type="term" value="F:imidazoleglycerol-phosphate synthase activity"/>
    <property type="evidence" value="ECO:0007669"/>
    <property type="project" value="UniProtKB-UniRule"/>
</dbReference>
<sequence length="253" mass="26977">MMSKKRLIVCLDVKNGRVVKGVNFENIRDIGDPVELAAFYDKQGADEIVFLDISATLEGRKTTLEIVKSIAQNVNIPFTVGGGISTLKDIENLLAAGANKVSISTAAVENPELIQEGARKFGSEHIVLACDAKKNNNSWEVYTHGGHVASGLDVIDWCKKAVDLGSGEILLTSMDADGTNDGYDIALTNTVAEAVNVPVIASGGAGKLEHFREIFLKGKASGALAASVFHKGLFSIKEVKEYLKSEGVDVIND</sequence>
<evidence type="ECO:0000256" key="2">
    <source>
        <dbReference type="ARBA" id="ARBA00005091"/>
    </source>
</evidence>
<keyword evidence="14" id="KW-1185">Reference proteome</keyword>
<gene>
    <name evidence="11 13" type="primary">hisF</name>
    <name evidence="13" type="ordered locus">TEPIRE1_0723</name>
</gene>
<comment type="subunit">
    <text evidence="4 11">Heterodimer of HisH and HisF.</text>
</comment>